<reference evidence="3" key="2">
    <citation type="journal article" date="2007" name="Science">
        <title>Draft genome sequence of the sexually transmitted pathogen Trichomonas vaginalis.</title>
        <authorList>
            <person name="Carlton J.M."/>
            <person name="Hirt R.P."/>
            <person name="Silva J.C."/>
            <person name="Delcher A.L."/>
            <person name="Schatz M."/>
            <person name="Zhao Q."/>
            <person name="Wortman J.R."/>
            <person name="Bidwell S.L."/>
            <person name="Alsmark U.C.M."/>
            <person name="Besteiro S."/>
            <person name="Sicheritz-Ponten T."/>
            <person name="Noel C.J."/>
            <person name="Dacks J.B."/>
            <person name="Foster P.G."/>
            <person name="Simillion C."/>
            <person name="Van de Peer Y."/>
            <person name="Miranda-Saavedra D."/>
            <person name="Barton G.J."/>
            <person name="Westrop G.D."/>
            <person name="Mueller S."/>
            <person name="Dessi D."/>
            <person name="Fiori P.L."/>
            <person name="Ren Q."/>
            <person name="Paulsen I."/>
            <person name="Zhang H."/>
            <person name="Bastida-Corcuera F.D."/>
            <person name="Simoes-Barbosa A."/>
            <person name="Brown M.T."/>
            <person name="Hayes R.D."/>
            <person name="Mukherjee M."/>
            <person name="Okumura C.Y."/>
            <person name="Schneider R."/>
            <person name="Smith A.J."/>
            <person name="Vanacova S."/>
            <person name="Villalvazo M."/>
            <person name="Haas B.J."/>
            <person name="Pertea M."/>
            <person name="Feldblyum T.V."/>
            <person name="Utterback T.R."/>
            <person name="Shu C.L."/>
            <person name="Osoegawa K."/>
            <person name="de Jong P.J."/>
            <person name="Hrdy I."/>
            <person name="Horvathova L."/>
            <person name="Zubacova Z."/>
            <person name="Dolezal P."/>
            <person name="Malik S.B."/>
            <person name="Logsdon J.M. Jr."/>
            <person name="Henze K."/>
            <person name="Gupta A."/>
            <person name="Wang C.C."/>
            <person name="Dunne R.L."/>
            <person name="Upcroft J.A."/>
            <person name="Upcroft P."/>
            <person name="White O."/>
            <person name="Salzberg S.L."/>
            <person name="Tang P."/>
            <person name="Chiu C.-H."/>
            <person name="Lee Y.-S."/>
            <person name="Embley T.M."/>
            <person name="Coombs G.H."/>
            <person name="Mottram J.C."/>
            <person name="Tachezy J."/>
            <person name="Fraser-Liggett C.M."/>
            <person name="Johnson P.J."/>
        </authorList>
    </citation>
    <scope>NUCLEOTIDE SEQUENCE [LARGE SCALE GENOMIC DNA]</scope>
    <source>
        <strain evidence="3">G3</strain>
    </source>
</reference>
<dbReference type="PANTHER" id="PTHR11089:SF30">
    <property type="entry name" value="GUANINE NUCLEOTIDE-BINDING PROTEIN-LIKE 3 HOMOLOG"/>
    <property type="match status" value="1"/>
</dbReference>
<dbReference type="SUPFAM" id="SSF52540">
    <property type="entry name" value="P-loop containing nucleoside triphosphate hydrolases"/>
    <property type="match status" value="1"/>
</dbReference>
<evidence type="ECO:0000256" key="1">
    <source>
        <dbReference type="ARBA" id="ARBA00022741"/>
    </source>
</evidence>
<dbReference type="VEuPathDB" id="TrichDB:TVAGG3_0076880"/>
<dbReference type="VEuPathDB" id="TrichDB:TVAG_000740"/>
<keyword evidence="1" id="KW-0547">Nucleotide-binding</keyword>
<dbReference type="AlphaFoldDB" id="A2EHV0"/>
<dbReference type="InterPro" id="IPR050755">
    <property type="entry name" value="TRAFAC_YlqF/YawG_RiboMat"/>
</dbReference>
<reference evidence="3" key="1">
    <citation type="submission" date="2006-10" db="EMBL/GenBank/DDBJ databases">
        <authorList>
            <person name="Amadeo P."/>
            <person name="Zhao Q."/>
            <person name="Wortman J."/>
            <person name="Fraser-Liggett C."/>
            <person name="Carlton J."/>
        </authorList>
    </citation>
    <scope>NUCLEOTIDE SEQUENCE</scope>
    <source>
        <strain evidence="3">G3</strain>
    </source>
</reference>
<evidence type="ECO:0000256" key="2">
    <source>
        <dbReference type="ARBA" id="ARBA00023134"/>
    </source>
</evidence>
<sequence>MFKDKQKPVYKHVRQNSGRIQKISKAPNPALKKYMDIIEEFTKSEKIIIMLDSRAPQAGRYTQFEKLFPDKVIYVLNKIDLIPREMALGWLLNLRSTVPTFALSSLKTAEPLIEYLKAGNVKKICITGLKNSGKHTLLKYMTDFDAIVTPDWTFLETTFEHAIIGAVEVNQKSTTNYEHLMMFIDQCSTQSLMEVFGLTYISVTDSVLQVVANDGDTVLQAGMKLFSQIRNGLWNFYSPAPTKTYSQESFNSLPDSQKRSLRYSTPYDAMIKPSLAFIEPNMPNELQHKLLKALENLEYEM</sequence>
<accession>A2EHV0</accession>
<dbReference type="RefSeq" id="XP_001320013.1">
    <property type="nucleotide sequence ID" value="XM_001319978.1"/>
</dbReference>
<gene>
    <name evidence="3" type="ORF">TVAG_000740</name>
</gene>
<dbReference type="STRING" id="5722.A2EHV0"/>
<keyword evidence="2" id="KW-0342">GTP-binding</keyword>
<evidence type="ECO:0008006" key="5">
    <source>
        <dbReference type="Google" id="ProtNLM"/>
    </source>
</evidence>
<dbReference type="Gene3D" id="3.40.50.300">
    <property type="entry name" value="P-loop containing nucleotide triphosphate hydrolases"/>
    <property type="match status" value="1"/>
</dbReference>
<evidence type="ECO:0000313" key="4">
    <source>
        <dbReference type="Proteomes" id="UP000001542"/>
    </source>
</evidence>
<dbReference type="GO" id="GO:0005730">
    <property type="term" value="C:nucleolus"/>
    <property type="evidence" value="ECO:0000318"/>
    <property type="project" value="GO_Central"/>
</dbReference>
<dbReference type="KEGG" id="tva:4765685"/>
<dbReference type="GO" id="GO:0005525">
    <property type="term" value="F:GTP binding"/>
    <property type="evidence" value="ECO:0007669"/>
    <property type="project" value="UniProtKB-KW"/>
</dbReference>
<organism evidence="3 4">
    <name type="scientific">Trichomonas vaginalis (strain ATCC PRA-98 / G3)</name>
    <dbReference type="NCBI Taxonomy" id="412133"/>
    <lineage>
        <taxon>Eukaryota</taxon>
        <taxon>Metamonada</taxon>
        <taxon>Parabasalia</taxon>
        <taxon>Trichomonadida</taxon>
        <taxon>Trichomonadidae</taxon>
        <taxon>Trichomonas</taxon>
    </lineage>
</organism>
<dbReference type="Proteomes" id="UP000001542">
    <property type="component" value="Unassembled WGS sequence"/>
</dbReference>
<dbReference type="OrthoDB" id="10266128at2759"/>
<proteinExistence type="predicted"/>
<protein>
    <recommendedName>
        <fullName evidence="5">G domain-containing protein</fullName>
    </recommendedName>
</protein>
<dbReference type="InParanoid" id="A2EHV0"/>
<dbReference type="EMBL" id="DS113392">
    <property type="protein sequence ID" value="EAY07790.1"/>
    <property type="molecule type" value="Genomic_DNA"/>
</dbReference>
<dbReference type="SMR" id="A2EHV0"/>
<dbReference type="PANTHER" id="PTHR11089">
    <property type="entry name" value="GTP-BINDING PROTEIN-RELATED"/>
    <property type="match status" value="1"/>
</dbReference>
<evidence type="ECO:0000313" key="3">
    <source>
        <dbReference type="EMBL" id="EAY07790.1"/>
    </source>
</evidence>
<dbReference type="InterPro" id="IPR027417">
    <property type="entry name" value="P-loop_NTPase"/>
</dbReference>
<keyword evidence="4" id="KW-1185">Reference proteome</keyword>
<name>A2EHV0_TRIV3</name>